<evidence type="ECO:0000313" key="2">
    <source>
        <dbReference type="EMBL" id="KAF9731131.1"/>
    </source>
</evidence>
<gene>
    <name evidence="2" type="ORF">PMIN01_11090</name>
</gene>
<dbReference type="EMBL" id="WJXW01000013">
    <property type="protein sequence ID" value="KAF9731131.1"/>
    <property type="molecule type" value="Genomic_DNA"/>
</dbReference>
<feature type="region of interest" description="Disordered" evidence="1">
    <location>
        <begin position="1"/>
        <end position="22"/>
    </location>
</feature>
<proteinExistence type="predicted"/>
<dbReference type="AlphaFoldDB" id="A0A9P6G9K2"/>
<organism evidence="2 3">
    <name type="scientific">Paraphaeosphaeria minitans</name>
    <dbReference type="NCBI Taxonomy" id="565426"/>
    <lineage>
        <taxon>Eukaryota</taxon>
        <taxon>Fungi</taxon>
        <taxon>Dikarya</taxon>
        <taxon>Ascomycota</taxon>
        <taxon>Pezizomycotina</taxon>
        <taxon>Dothideomycetes</taxon>
        <taxon>Pleosporomycetidae</taxon>
        <taxon>Pleosporales</taxon>
        <taxon>Massarineae</taxon>
        <taxon>Didymosphaeriaceae</taxon>
        <taxon>Paraphaeosphaeria</taxon>
    </lineage>
</organism>
<evidence type="ECO:0000256" key="1">
    <source>
        <dbReference type="SAM" id="MobiDB-lite"/>
    </source>
</evidence>
<name>A0A9P6G9K2_9PLEO</name>
<keyword evidence="3" id="KW-1185">Reference proteome</keyword>
<accession>A0A9P6G9K2</accession>
<dbReference type="Proteomes" id="UP000756921">
    <property type="component" value="Unassembled WGS sequence"/>
</dbReference>
<comment type="caution">
    <text evidence="2">The sequence shown here is derived from an EMBL/GenBank/DDBJ whole genome shotgun (WGS) entry which is preliminary data.</text>
</comment>
<feature type="compositionally biased region" description="Pro residues" evidence="1">
    <location>
        <begin position="1"/>
        <end position="20"/>
    </location>
</feature>
<protein>
    <submittedName>
        <fullName evidence="2">Uncharacterized protein</fullName>
    </submittedName>
</protein>
<evidence type="ECO:0000313" key="3">
    <source>
        <dbReference type="Proteomes" id="UP000756921"/>
    </source>
</evidence>
<sequence length="150" mass="16887">MSSTAPPIPMPTAAPVPRPPGDACGGMLVSEGLVGVVAEEDINEEEEAVVVRSEAENVLKNVGSISETQHVWHVLFAHLHSRTRTTSHQEYRTPNRDRSHFRCCRCLQGNAPPKYTPLRLRCWYAMHESRKEQDRYDRGVQFVGFKMAEG</sequence>
<reference evidence="2" key="1">
    <citation type="journal article" date="2020" name="Mol. Plant Microbe Interact.">
        <title>Genome Sequence of the Biocontrol Agent Coniothyrium minitans strain Conio (IMI 134523).</title>
        <authorList>
            <person name="Patel D."/>
            <person name="Shittu T.A."/>
            <person name="Baroncelli R."/>
            <person name="Muthumeenakshi S."/>
            <person name="Osborne T.H."/>
            <person name="Janganan T.K."/>
            <person name="Sreenivasaprasad S."/>
        </authorList>
    </citation>
    <scope>NUCLEOTIDE SEQUENCE</scope>
    <source>
        <strain evidence="2">Conio</strain>
    </source>
</reference>